<dbReference type="CDD" id="cd00882">
    <property type="entry name" value="Ras_like_GTPase"/>
    <property type="match status" value="1"/>
</dbReference>
<dbReference type="Proteomes" id="UP001152320">
    <property type="component" value="Chromosome 12"/>
</dbReference>
<keyword evidence="4" id="KW-1185">Reference proteome</keyword>
<gene>
    <name evidence="3" type="ORF">HOLleu_25783</name>
</gene>
<dbReference type="GO" id="GO:0005525">
    <property type="term" value="F:GTP binding"/>
    <property type="evidence" value="ECO:0007669"/>
    <property type="project" value="InterPro"/>
</dbReference>
<dbReference type="InterPro" id="IPR027417">
    <property type="entry name" value="P-loop_NTPase"/>
</dbReference>
<protein>
    <recommendedName>
        <fullName evidence="2">G domain-containing protein</fullName>
    </recommendedName>
</protein>
<keyword evidence="1" id="KW-0175">Coiled coil</keyword>
<dbReference type="AlphaFoldDB" id="A0A9Q1H3Q8"/>
<accession>A0A9Q1H3Q8</accession>
<comment type="caution">
    <text evidence="3">The sequence shown here is derived from an EMBL/GenBank/DDBJ whole genome shotgun (WGS) entry which is preliminary data.</text>
</comment>
<evidence type="ECO:0000259" key="2">
    <source>
        <dbReference type="Pfam" id="PF01926"/>
    </source>
</evidence>
<dbReference type="Pfam" id="PF01926">
    <property type="entry name" value="MMR_HSR1"/>
    <property type="match status" value="1"/>
</dbReference>
<dbReference type="EMBL" id="JAIZAY010000012">
    <property type="protein sequence ID" value="KAJ8032294.1"/>
    <property type="molecule type" value="Genomic_DNA"/>
</dbReference>
<dbReference type="OrthoDB" id="5985928at2759"/>
<sequence length="316" mass="34885">MGILRIMSVGKSGVGKSTIGNMLLFGEPQGEFLTSTSSESCTKDSKASLSKSGDCAYVDVPGIPDTDPAKTADFYNIIITEAKQELNAILFVFKREREDPAAYKLAEMLFRELEKSSAAKILVINDQNNYGFSQPPSEADYKVQAKTISDLTKIDFTHQIAFTTNTMSEKLAELKIMLSITDSYKSKHLKSFTELSEYVDRLRKNKDCQKQVLHEGRLRIDEIKRHLDRLQKTLVVAAASASLASVASFFTFGATLGIATPTAMAAAAATTAIQIKKTELEKEKAKISTENLERAARELEKACEQFDELKNALTVK</sequence>
<dbReference type="Gene3D" id="3.40.50.300">
    <property type="entry name" value="P-loop containing nucleotide triphosphate hydrolases"/>
    <property type="match status" value="1"/>
</dbReference>
<dbReference type="InterPro" id="IPR006073">
    <property type="entry name" value="GTP-bd"/>
</dbReference>
<feature type="coiled-coil region" evidence="1">
    <location>
        <begin position="275"/>
        <end position="316"/>
    </location>
</feature>
<evidence type="ECO:0000256" key="1">
    <source>
        <dbReference type="SAM" id="Coils"/>
    </source>
</evidence>
<dbReference type="SUPFAM" id="SSF52540">
    <property type="entry name" value="P-loop containing nucleoside triphosphate hydrolases"/>
    <property type="match status" value="1"/>
</dbReference>
<evidence type="ECO:0000313" key="3">
    <source>
        <dbReference type="EMBL" id="KAJ8032294.1"/>
    </source>
</evidence>
<reference evidence="3" key="1">
    <citation type="submission" date="2021-10" db="EMBL/GenBank/DDBJ databases">
        <title>Tropical sea cucumber genome reveals ecological adaptation and Cuvierian tubules defense mechanism.</title>
        <authorList>
            <person name="Chen T."/>
        </authorList>
    </citation>
    <scope>NUCLEOTIDE SEQUENCE</scope>
    <source>
        <strain evidence="3">Nanhai2018</strain>
        <tissue evidence="3">Muscle</tissue>
    </source>
</reference>
<proteinExistence type="predicted"/>
<organism evidence="3 4">
    <name type="scientific">Holothuria leucospilota</name>
    <name type="common">Black long sea cucumber</name>
    <name type="synonym">Mertensiothuria leucospilota</name>
    <dbReference type="NCBI Taxonomy" id="206669"/>
    <lineage>
        <taxon>Eukaryota</taxon>
        <taxon>Metazoa</taxon>
        <taxon>Echinodermata</taxon>
        <taxon>Eleutherozoa</taxon>
        <taxon>Echinozoa</taxon>
        <taxon>Holothuroidea</taxon>
        <taxon>Aspidochirotacea</taxon>
        <taxon>Aspidochirotida</taxon>
        <taxon>Holothuriidae</taxon>
        <taxon>Holothuria</taxon>
    </lineage>
</organism>
<evidence type="ECO:0000313" key="4">
    <source>
        <dbReference type="Proteomes" id="UP001152320"/>
    </source>
</evidence>
<feature type="domain" description="G" evidence="2">
    <location>
        <begin position="5"/>
        <end position="125"/>
    </location>
</feature>
<name>A0A9Q1H3Q8_HOLLE</name>